<dbReference type="InterPro" id="IPR033010">
    <property type="entry name" value="Cdc20/Fizzy"/>
</dbReference>
<reference evidence="6" key="3">
    <citation type="submission" date="2025-09" db="UniProtKB">
        <authorList>
            <consortium name="Ensembl"/>
        </authorList>
    </citation>
    <scope>IDENTIFICATION</scope>
</reference>
<dbReference type="InterPro" id="IPR036322">
    <property type="entry name" value="WD40_repeat_dom_sf"/>
</dbReference>
<dbReference type="InterPro" id="IPR056150">
    <property type="entry name" value="WD40_CDC20-Fz"/>
</dbReference>
<dbReference type="InParanoid" id="M3XL54"/>
<dbReference type="EMBL" id="AFYH01093123">
    <property type="status" value="NOT_ANNOTATED_CDS"/>
    <property type="molecule type" value="Genomic_DNA"/>
</dbReference>
<dbReference type="InterPro" id="IPR019775">
    <property type="entry name" value="WD40_repeat_CS"/>
</dbReference>
<reference evidence="7" key="1">
    <citation type="submission" date="2011-08" db="EMBL/GenBank/DDBJ databases">
        <title>The draft genome of Latimeria chalumnae.</title>
        <authorList>
            <person name="Di Palma F."/>
            <person name="Alfoldi J."/>
            <person name="Johnson J."/>
            <person name="Berlin A."/>
            <person name="Gnerre S."/>
            <person name="Jaffe D."/>
            <person name="MacCallum I."/>
            <person name="Young S."/>
            <person name="Walker B.J."/>
            <person name="Lander E."/>
            <person name="Lindblad-Toh K."/>
        </authorList>
    </citation>
    <scope>NUCLEOTIDE SEQUENCE [LARGE SCALE GENOMIC DNA]</scope>
    <source>
        <strain evidence="7">Wild caught</strain>
    </source>
</reference>
<keyword evidence="2 4" id="KW-0853">WD repeat</keyword>
<sequence length="285" mass="31601">MMIPEVCAYCYKGYGHQGSSDESSFQCLFANRHAECSISSQPETRLDITGLKDDYYLNLLDWNSENLVAIAVDAAAHILNGDTQVMHGKIDLQSDFKYISSVAWLKDRSCLAIGTSDGEVQLWDVETKKRLRNMLGHMSVVGALSWNSYILSSGSRLGLIHHHDVRIAQHHVGSLRHKQSICALKWSGNGKYLASGSNNGLLNIWPNDPGVTVQHQPLLAFAHTTAVKAMNWCPWQANILAVGGGIKDGRLRTWDLNSGKCVRIVETKSQICSLLWLPKTNELLT</sequence>
<name>M3XL54_LATCH</name>
<dbReference type="EMBL" id="AFYH01093119">
    <property type="status" value="NOT_ANNOTATED_CDS"/>
    <property type="molecule type" value="Genomic_DNA"/>
</dbReference>
<dbReference type="PANTHER" id="PTHR19918:SF4">
    <property type="entry name" value="CELL DIVISION CYCLE PROTEIN 20 HOMOLOG B"/>
    <property type="match status" value="1"/>
</dbReference>
<evidence type="ECO:0000256" key="3">
    <source>
        <dbReference type="ARBA" id="ARBA00022737"/>
    </source>
</evidence>
<gene>
    <name evidence="6" type="primary">CDC20B</name>
</gene>
<dbReference type="PANTHER" id="PTHR19918">
    <property type="entry name" value="CELL DIVISION CYCLE 20 CDC20 FIZZY -RELATED"/>
    <property type="match status" value="1"/>
</dbReference>
<dbReference type="GO" id="GO:1905786">
    <property type="term" value="P:positive regulation of anaphase-promoting complex-dependent catabolic process"/>
    <property type="evidence" value="ECO:0007669"/>
    <property type="project" value="TreeGrafter"/>
</dbReference>
<evidence type="ECO:0000259" key="5">
    <source>
        <dbReference type="Pfam" id="PF24807"/>
    </source>
</evidence>
<evidence type="ECO:0000313" key="7">
    <source>
        <dbReference type="Proteomes" id="UP000008672"/>
    </source>
</evidence>
<dbReference type="HOGENOM" id="CLU_014831_1_0_1"/>
<accession>M3XL54</accession>
<organism evidence="6 7">
    <name type="scientific">Latimeria chalumnae</name>
    <name type="common">Coelacanth</name>
    <dbReference type="NCBI Taxonomy" id="7897"/>
    <lineage>
        <taxon>Eukaryota</taxon>
        <taxon>Metazoa</taxon>
        <taxon>Chordata</taxon>
        <taxon>Craniata</taxon>
        <taxon>Vertebrata</taxon>
        <taxon>Euteleostomi</taxon>
        <taxon>Coelacanthiformes</taxon>
        <taxon>Coelacanthidae</taxon>
        <taxon>Latimeria</taxon>
    </lineage>
</organism>
<evidence type="ECO:0000256" key="4">
    <source>
        <dbReference type="PROSITE-ProRule" id="PRU00221"/>
    </source>
</evidence>
<dbReference type="PROSITE" id="PS00678">
    <property type="entry name" value="WD_REPEATS_1"/>
    <property type="match status" value="1"/>
</dbReference>
<dbReference type="InterPro" id="IPR015943">
    <property type="entry name" value="WD40/YVTN_repeat-like_dom_sf"/>
</dbReference>
<dbReference type="GO" id="GO:1990757">
    <property type="term" value="F:ubiquitin ligase activator activity"/>
    <property type="evidence" value="ECO:0007669"/>
    <property type="project" value="TreeGrafter"/>
</dbReference>
<evidence type="ECO:0000313" key="6">
    <source>
        <dbReference type="Ensembl" id="ENSLACP00000023460.1"/>
    </source>
</evidence>
<dbReference type="PROSITE" id="PS50082">
    <property type="entry name" value="WD_REPEATS_2"/>
    <property type="match status" value="2"/>
</dbReference>
<dbReference type="Proteomes" id="UP000008672">
    <property type="component" value="Unassembled WGS sequence"/>
</dbReference>
<dbReference type="PROSITE" id="PS50294">
    <property type="entry name" value="WD_REPEATS_REGION"/>
    <property type="match status" value="2"/>
</dbReference>
<dbReference type="Pfam" id="PF24807">
    <property type="entry name" value="WD40_CDC20-Fz"/>
    <property type="match status" value="1"/>
</dbReference>
<dbReference type="OMA" id="RICALSW"/>
<feature type="domain" description="CDC20/Fizzy WD40" evidence="5">
    <location>
        <begin position="46"/>
        <end position="285"/>
    </location>
</feature>
<dbReference type="EMBL" id="AFYH01093121">
    <property type="status" value="NOT_ANNOTATED_CDS"/>
    <property type="molecule type" value="Genomic_DNA"/>
</dbReference>
<dbReference type="eggNOG" id="KOG0305">
    <property type="taxonomic scope" value="Eukaryota"/>
</dbReference>
<evidence type="ECO:0000256" key="1">
    <source>
        <dbReference type="ARBA" id="ARBA00006445"/>
    </source>
</evidence>
<evidence type="ECO:0000256" key="2">
    <source>
        <dbReference type="ARBA" id="ARBA00022574"/>
    </source>
</evidence>
<dbReference type="STRING" id="7897.ENSLACP00000023460"/>
<dbReference type="Gene3D" id="2.130.10.10">
    <property type="entry name" value="YVTN repeat-like/Quinoprotein amine dehydrogenase"/>
    <property type="match status" value="1"/>
</dbReference>
<dbReference type="InterPro" id="IPR001680">
    <property type="entry name" value="WD40_rpt"/>
</dbReference>
<dbReference type="GO" id="GO:0010997">
    <property type="term" value="F:anaphase-promoting complex binding"/>
    <property type="evidence" value="ECO:0007669"/>
    <property type="project" value="InterPro"/>
</dbReference>
<comment type="similarity">
    <text evidence="1">Belongs to the WD repeat CDC20/Fizzy family.</text>
</comment>
<dbReference type="AlphaFoldDB" id="M3XL54"/>
<feature type="repeat" description="WD" evidence="4">
    <location>
        <begin position="174"/>
        <end position="205"/>
    </location>
</feature>
<keyword evidence="3" id="KW-0677">Repeat</keyword>
<protein>
    <submittedName>
        <fullName evidence="6">Cell division cycle 20B</fullName>
    </submittedName>
</protein>
<dbReference type="SMART" id="SM00320">
    <property type="entry name" value="WD40"/>
    <property type="match status" value="4"/>
</dbReference>
<reference evidence="6" key="2">
    <citation type="submission" date="2025-08" db="UniProtKB">
        <authorList>
            <consortium name="Ensembl"/>
        </authorList>
    </citation>
    <scope>IDENTIFICATION</scope>
</reference>
<proteinExistence type="inferred from homology"/>
<keyword evidence="7" id="KW-1185">Reference proteome</keyword>
<dbReference type="EMBL" id="AFYH01093120">
    <property type="status" value="NOT_ANNOTATED_CDS"/>
    <property type="molecule type" value="Genomic_DNA"/>
</dbReference>
<dbReference type="GeneTree" id="ENSGT00950000183104"/>
<feature type="repeat" description="WD" evidence="4">
    <location>
        <begin position="92"/>
        <end position="133"/>
    </location>
</feature>
<dbReference type="SUPFAM" id="SSF50978">
    <property type="entry name" value="WD40 repeat-like"/>
    <property type="match status" value="1"/>
</dbReference>
<dbReference type="GO" id="GO:0005680">
    <property type="term" value="C:anaphase-promoting complex"/>
    <property type="evidence" value="ECO:0007669"/>
    <property type="project" value="TreeGrafter"/>
</dbReference>
<dbReference type="GO" id="GO:0031145">
    <property type="term" value="P:anaphase-promoting complex-dependent catabolic process"/>
    <property type="evidence" value="ECO:0007669"/>
    <property type="project" value="TreeGrafter"/>
</dbReference>
<dbReference type="EMBL" id="AFYH01093122">
    <property type="status" value="NOT_ANNOTATED_CDS"/>
    <property type="molecule type" value="Genomic_DNA"/>
</dbReference>
<dbReference type="Ensembl" id="ENSLACT00000026699.1">
    <property type="protein sequence ID" value="ENSLACP00000023460.1"/>
    <property type="gene ID" value="ENSLACG00000022348.1"/>
</dbReference>